<organism evidence="8 9">
    <name type="scientific">Humicola insolens</name>
    <name type="common">Soft-rot fungus</name>
    <dbReference type="NCBI Taxonomy" id="85995"/>
    <lineage>
        <taxon>Eukaryota</taxon>
        <taxon>Fungi</taxon>
        <taxon>Dikarya</taxon>
        <taxon>Ascomycota</taxon>
        <taxon>Pezizomycotina</taxon>
        <taxon>Sordariomycetes</taxon>
        <taxon>Sordariomycetidae</taxon>
        <taxon>Sordariales</taxon>
        <taxon>Chaetomiaceae</taxon>
        <taxon>Mycothermus</taxon>
    </lineage>
</organism>
<keyword evidence="5 7" id="KW-0472">Membrane</keyword>
<evidence type="ECO:0000256" key="3">
    <source>
        <dbReference type="ARBA" id="ARBA00022989"/>
    </source>
</evidence>
<keyword evidence="6" id="KW-0012">Acyltransferase</keyword>
<keyword evidence="2 7" id="KW-0812">Transmembrane</keyword>
<dbReference type="Proteomes" id="UP001583172">
    <property type="component" value="Unassembled WGS sequence"/>
</dbReference>
<evidence type="ECO:0000313" key="8">
    <source>
        <dbReference type="EMBL" id="KAL1841011.1"/>
    </source>
</evidence>
<evidence type="ECO:0000256" key="5">
    <source>
        <dbReference type="ARBA" id="ARBA00023136"/>
    </source>
</evidence>
<gene>
    <name evidence="8" type="ORF">VTJ49DRAFT_7527</name>
</gene>
<sequence>MPSTGSSGFSSVKSSGISPFLPVTSTASLPATLFHFFVFLIRLPFLTGYALLYFFLLHHLRFLPLILHKLFLWSLLAIPGIWWADLQLDGVTRGSLHRQPRSRMPHAGTVIAANFTSPIDAIYLAAVFDPVFVLCHPHSRKVRRVGLLTAVLAALSTNPQLLTVEEWEQQYAGELTTLRALLTAHPGRIIACFPESGTTNGKGILPLSPCLLATTPETAIFPVSLRYAPADVTTPVPGWKTSLAFCWRLLGKPTHTVRVRIAEAVFNTSAAVNGVASEREATRRLVETGSTRGDDVPTPEEQAFLDKVADALARLGRVKRVGLTLREKKAFVAAWNKRR</sequence>
<feature type="transmembrane region" description="Helical" evidence="7">
    <location>
        <begin position="33"/>
        <end position="55"/>
    </location>
</feature>
<keyword evidence="9" id="KW-1185">Reference proteome</keyword>
<accession>A0ABR3VGY6</accession>
<evidence type="ECO:0000256" key="6">
    <source>
        <dbReference type="ARBA" id="ARBA00023315"/>
    </source>
</evidence>
<keyword evidence="3 7" id="KW-1133">Transmembrane helix</keyword>
<evidence type="ECO:0000256" key="2">
    <source>
        <dbReference type="ARBA" id="ARBA00022692"/>
    </source>
</evidence>
<evidence type="ECO:0000256" key="1">
    <source>
        <dbReference type="ARBA" id="ARBA00022679"/>
    </source>
</evidence>
<evidence type="ECO:0000313" key="9">
    <source>
        <dbReference type="Proteomes" id="UP001583172"/>
    </source>
</evidence>
<name>A0ABR3VGY6_HUMIN</name>
<proteinExistence type="predicted"/>
<evidence type="ECO:0000256" key="4">
    <source>
        <dbReference type="ARBA" id="ARBA00023098"/>
    </source>
</evidence>
<reference evidence="8 9" key="1">
    <citation type="journal article" date="2024" name="Commun. Biol.">
        <title>Comparative genomic analysis of thermophilic fungi reveals convergent evolutionary adaptations and gene losses.</title>
        <authorList>
            <person name="Steindorff A.S."/>
            <person name="Aguilar-Pontes M.V."/>
            <person name="Robinson A.J."/>
            <person name="Andreopoulos B."/>
            <person name="LaButti K."/>
            <person name="Kuo A."/>
            <person name="Mondo S."/>
            <person name="Riley R."/>
            <person name="Otillar R."/>
            <person name="Haridas S."/>
            <person name="Lipzen A."/>
            <person name="Grimwood J."/>
            <person name="Schmutz J."/>
            <person name="Clum A."/>
            <person name="Reid I.D."/>
            <person name="Moisan M.C."/>
            <person name="Butler G."/>
            <person name="Nguyen T.T.M."/>
            <person name="Dewar K."/>
            <person name="Conant G."/>
            <person name="Drula E."/>
            <person name="Henrissat B."/>
            <person name="Hansel C."/>
            <person name="Singer S."/>
            <person name="Hutchinson M.I."/>
            <person name="de Vries R.P."/>
            <person name="Natvig D.O."/>
            <person name="Powell A.J."/>
            <person name="Tsang A."/>
            <person name="Grigoriev I.V."/>
        </authorList>
    </citation>
    <scope>NUCLEOTIDE SEQUENCE [LARGE SCALE GENOMIC DNA]</scope>
    <source>
        <strain evidence="8 9">CBS 620.91</strain>
    </source>
</reference>
<dbReference type="EMBL" id="JAZGSY010000090">
    <property type="protein sequence ID" value="KAL1841011.1"/>
    <property type="molecule type" value="Genomic_DNA"/>
</dbReference>
<keyword evidence="4" id="KW-0443">Lipid metabolism</keyword>
<feature type="transmembrane region" description="Helical" evidence="7">
    <location>
        <begin position="62"/>
        <end position="84"/>
    </location>
</feature>
<evidence type="ECO:0008006" key="10">
    <source>
        <dbReference type="Google" id="ProtNLM"/>
    </source>
</evidence>
<dbReference type="PANTHER" id="PTHR23063">
    <property type="entry name" value="PHOSPHOLIPID ACYLTRANSFERASE"/>
    <property type="match status" value="1"/>
</dbReference>
<protein>
    <recommendedName>
        <fullName evidence="10">Phospholipid/glycerol acyltransferase domain-containing protein</fullName>
    </recommendedName>
</protein>
<evidence type="ECO:0000256" key="7">
    <source>
        <dbReference type="SAM" id="Phobius"/>
    </source>
</evidence>
<dbReference type="PANTHER" id="PTHR23063:SF60">
    <property type="entry name" value="LYSOPHOSPHATIDIC ACID:OLEOYL-COA ACYLTRANSFERASE 1"/>
    <property type="match status" value="1"/>
</dbReference>
<keyword evidence="1" id="KW-0808">Transferase</keyword>
<comment type="caution">
    <text evidence="8">The sequence shown here is derived from an EMBL/GenBank/DDBJ whole genome shotgun (WGS) entry which is preliminary data.</text>
</comment>